<dbReference type="RefSeq" id="WP_110661330.1">
    <property type="nucleotide sequence ID" value="NZ_PDLL01000341.1"/>
</dbReference>
<comment type="caution">
    <text evidence="1">The sequence shown here is derived from an EMBL/GenBank/DDBJ whole genome shotgun (WGS) entry which is preliminary data.</text>
</comment>
<name>A0A2W0EJP7_PSEJE</name>
<dbReference type="InterPro" id="IPR053196">
    <property type="entry name" value="Lipoprotein_YbaY-like"/>
</dbReference>
<protein>
    <submittedName>
        <fullName evidence="1">Uncharacterized protein</fullName>
    </submittedName>
</protein>
<proteinExistence type="predicted"/>
<dbReference type="OrthoDB" id="5348860at2"/>
<dbReference type="PANTHER" id="PTHR38013:SF1">
    <property type="entry name" value="GLYCOPROTEIN_POLYSACCHARIDE METABOLISM"/>
    <property type="match status" value="1"/>
</dbReference>
<sequence length="125" mass="14003">MSSESVWTISGEVHYLEEIELAPNSTLYVSLQDVSVPDVPGKLLFQEVVRDAERGLSFLLAYREEDVMPGHQYAISAHIKSDDKLIFKTIPHHPVTLDGTDLANQKVLVRAYDGRPCGTRNPDRP</sequence>
<gene>
    <name evidence="1" type="ORF">CRX42_22665</name>
</gene>
<dbReference type="InterPro" id="IPR039366">
    <property type="entry name" value="Pilotin"/>
</dbReference>
<dbReference type="AlphaFoldDB" id="A0A2W0EJP7"/>
<dbReference type="PANTHER" id="PTHR38013">
    <property type="entry name" value="GLYCOPROTEIN/POLYSACCHARIDE METABOLISM"/>
    <property type="match status" value="1"/>
</dbReference>
<evidence type="ECO:0000313" key="2">
    <source>
        <dbReference type="Proteomes" id="UP000247437"/>
    </source>
</evidence>
<dbReference type="Proteomes" id="UP000247437">
    <property type="component" value="Unassembled WGS sequence"/>
</dbReference>
<dbReference type="EMBL" id="PDLL01000341">
    <property type="protein sequence ID" value="PYY68277.1"/>
    <property type="molecule type" value="Genomic_DNA"/>
</dbReference>
<dbReference type="Pfam" id="PF09619">
    <property type="entry name" value="YscW"/>
    <property type="match status" value="1"/>
</dbReference>
<reference evidence="1 2" key="1">
    <citation type="journal article" date="2018" name="Appl. Microbiol. Biotechnol.">
        <title>Characterization of the caprolactam degradation pathway in Pseudomonas jessenii using mass spectrometry-based proteomics.</title>
        <authorList>
            <person name="Otzen M."/>
            <person name="Palacio C."/>
            <person name="Janssen D.B."/>
        </authorList>
    </citation>
    <scope>NUCLEOTIDE SEQUENCE [LARGE SCALE GENOMIC DNA]</scope>
    <source>
        <strain evidence="1 2">GO3</strain>
    </source>
</reference>
<organism evidence="1 2">
    <name type="scientific">Pseudomonas jessenii</name>
    <dbReference type="NCBI Taxonomy" id="77298"/>
    <lineage>
        <taxon>Bacteria</taxon>
        <taxon>Pseudomonadati</taxon>
        <taxon>Pseudomonadota</taxon>
        <taxon>Gammaproteobacteria</taxon>
        <taxon>Pseudomonadales</taxon>
        <taxon>Pseudomonadaceae</taxon>
        <taxon>Pseudomonas</taxon>
    </lineage>
</organism>
<accession>A0A2W0EJP7</accession>
<evidence type="ECO:0000313" key="1">
    <source>
        <dbReference type="EMBL" id="PYY68277.1"/>
    </source>
</evidence>